<feature type="region of interest" description="Disordered" evidence="1">
    <location>
        <begin position="23"/>
        <end position="45"/>
    </location>
</feature>
<dbReference type="RefSeq" id="WP_121788376.1">
    <property type="nucleotide sequence ID" value="NZ_CP033073.1"/>
</dbReference>
<organism evidence="3 4">
    <name type="scientific">Streptomyces dangxiongensis</name>
    <dbReference type="NCBI Taxonomy" id="1442032"/>
    <lineage>
        <taxon>Bacteria</taxon>
        <taxon>Bacillati</taxon>
        <taxon>Actinomycetota</taxon>
        <taxon>Actinomycetes</taxon>
        <taxon>Kitasatosporales</taxon>
        <taxon>Streptomycetaceae</taxon>
        <taxon>Streptomyces</taxon>
    </lineage>
</organism>
<feature type="signal peptide" evidence="2">
    <location>
        <begin position="1"/>
        <end position="22"/>
    </location>
</feature>
<evidence type="ECO:0000256" key="1">
    <source>
        <dbReference type="SAM" id="MobiDB-lite"/>
    </source>
</evidence>
<evidence type="ECO:0008006" key="5">
    <source>
        <dbReference type="Google" id="ProtNLM"/>
    </source>
</evidence>
<dbReference type="OrthoDB" id="3853694at2"/>
<proteinExistence type="predicted"/>
<accession>A0A3G2JH08</accession>
<dbReference type="AlphaFoldDB" id="A0A3G2JH08"/>
<dbReference type="EMBL" id="CP033073">
    <property type="protein sequence ID" value="AYN40931.1"/>
    <property type="molecule type" value="Genomic_DNA"/>
</dbReference>
<evidence type="ECO:0000256" key="2">
    <source>
        <dbReference type="SAM" id="SignalP"/>
    </source>
</evidence>
<evidence type="ECO:0000313" key="3">
    <source>
        <dbReference type="EMBL" id="AYN40931.1"/>
    </source>
</evidence>
<sequence>MRLSSRVVTLLAVATLPLALSACSSDSSSDTTSAKPAKAKNPNAGLLTGTQLKGVLAPASAFPAGFTAEADGASDSGSDFVAASARSTAKPDCTRLEGTSWIQVSGFKGGASFAQNDYVNQDKTEEVAQEVDAFQGATAKTVMKSLRSVATECASFTDTDAHAKVKVAGQSTTGLGDEAYTMTLTSGAWENGTTLIAARSGNAVVTVLSTAGGDNGSAIAKKLTTQVLGSLKGKTGA</sequence>
<dbReference type="KEGG" id="sdd:D9753_20915"/>
<evidence type="ECO:0000313" key="4">
    <source>
        <dbReference type="Proteomes" id="UP000268329"/>
    </source>
</evidence>
<name>A0A3G2JH08_9ACTN</name>
<keyword evidence="4" id="KW-1185">Reference proteome</keyword>
<protein>
    <recommendedName>
        <fullName evidence="5">PknH-like extracellular domain-containing protein</fullName>
    </recommendedName>
</protein>
<feature type="compositionally biased region" description="Low complexity" evidence="1">
    <location>
        <begin position="23"/>
        <end position="44"/>
    </location>
</feature>
<feature type="chain" id="PRO_5039322342" description="PknH-like extracellular domain-containing protein" evidence="2">
    <location>
        <begin position="23"/>
        <end position="237"/>
    </location>
</feature>
<gene>
    <name evidence="3" type="ORF">D9753_20915</name>
</gene>
<dbReference type="Proteomes" id="UP000268329">
    <property type="component" value="Chromosome"/>
</dbReference>
<keyword evidence="2" id="KW-0732">Signal</keyword>
<dbReference type="PROSITE" id="PS51257">
    <property type="entry name" value="PROKAR_LIPOPROTEIN"/>
    <property type="match status" value="1"/>
</dbReference>
<reference evidence="3 4" key="1">
    <citation type="submission" date="2018-10" db="EMBL/GenBank/DDBJ databases">
        <title>The genome of Streptomyces dangxiongensis Z022.</title>
        <authorList>
            <person name="Zhang B."/>
        </authorList>
    </citation>
    <scope>NUCLEOTIDE SEQUENCE [LARGE SCALE GENOMIC DNA]</scope>
    <source>
        <strain evidence="3 4">Z022</strain>
    </source>
</reference>